<evidence type="ECO:0000256" key="1">
    <source>
        <dbReference type="SAM" id="Coils"/>
    </source>
</evidence>
<dbReference type="Proteomes" id="UP000320643">
    <property type="component" value="Unassembled WGS sequence"/>
</dbReference>
<keyword evidence="5" id="KW-1185">Reference proteome</keyword>
<dbReference type="OrthoDB" id="1100930at2"/>
<name>A0A552V671_9FLAO</name>
<dbReference type="EMBL" id="VJVZ01000003">
    <property type="protein sequence ID" value="TRW25973.1"/>
    <property type="molecule type" value="Genomic_DNA"/>
</dbReference>
<evidence type="ECO:0000259" key="2">
    <source>
        <dbReference type="Pfam" id="PF22545"/>
    </source>
</evidence>
<sequence length="553" mass="64797">MKKSFYLPIHSMNLAHYLGSGIIAPSIYIENKNDDIQDRFKNYLLLSSSMFTKDTNCAIEIVLDSDEEATKQISENFHLFNMPLPISRIKNIYFSSDEQKIRTAQNISFGDAFIPERILKVSQEESIETKELNNLKYQSFDKNWSIYLKKYDQILGGFSTMKVSKEQIQNYPTHYFSALGNVNNLFSNILTQQNISIEDSFQFAFADEGKFKDFHNTIYSEIDYNEVERYAEKDNVNLEVKNGLIQIEKIPENKLTYYVAILESYGKGKRKQVDSFISDLISGKFVEKKKEGLSLIFGLNKGYKAFRNKYKTSNFEVDIKFHLDCKLDYYIIESVYQNVFNSLNSISSFKYIDDLFLENKKEEVINSKYITYQMIDKTIILEEIIATPFEKVLETISDIISKWFPFGVKKSEIETLFKADIELFKNSIERDLENRYKSKFEQNRVALDQLNNTIFENERRINQLENQLREKDHSKNETSINTYKPHTADIQTDSVQENNASIIDVNEDYSKENLEKLSMALLKKKAKELKIYKYSTYKKNTELITEILKLKSK</sequence>
<protein>
    <submittedName>
        <fullName evidence="4">Uncharacterized protein</fullName>
    </submittedName>
</protein>
<dbReference type="RefSeq" id="WP_143372637.1">
    <property type="nucleotide sequence ID" value="NZ_VJVZ01000003.1"/>
</dbReference>
<dbReference type="Pfam" id="PF22546">
    <property type="entry name" value="2CompART"/>
    <property type="match status" value="1"/>
</dbReference>
<dbReference type="AlphaFoldDB" id="A0A552V671"/>
<feature type="coiled-coil region" evidence="1">
    <location>
        <begin position="447"/>
        <end position="481"/>
    </location>
</feature>
<accession>A0A552V671</accession>
<comment type="caution">
    <text evidence="4">The sequence shown here is derived from an EMBL/GenBank/DDBJ whole genome shotgun (WGS) entry which is preliminary data.</text>
</comment>
<evidence type="ECO:0000259" key="3">
    <source>
        <dbReference type="Pfam" id="PF22546"/>
    </source>
</evidence>
<evidence type="ECO:0000313" key="5">
    <source>
        <dbReference type="Proteomes" id="UP000320643"/>
    </source>
</evidence>
<dbReference type="Pfam" id="PF22545">
    <property type="entry name" value="2CompARG"/>
    <property type="match status" value="1"/>
</dbReference>
<proteinExistence type="predicted"/>
<dbReference type="InterPro" id="IPR054774">
    <property type="entry name" value="2CompARG"/>
</dbReference>
<gene>
    <name evidence="4" type="ORF">FMM05_07055</name>
</gene>
<feature type="domain" description="2-Component system ADP-ribosyltransferase" evidence="3">
    <location>
        <begin position="5"/>
        <end position="121"/>
    </location>
</feature>
<organism evidence="4 5">
    <name type="scientific">Flavobacterium zepuense</name>
    <dbReference type="NCBI Taxonomy" id="2593302"/>
    <lineage>
        <taxon>Bacteria</taxon>
        <taxon>Pseudomonadati</taxon>
        <taxon>Bacteroidota</taxon>
        <taxon>Flavobacteriia</taxon>
        <taxon>Flavobacteriales</taxon>
        <taxon>Flavobacteriaceae</taxon>
        <taxon>Flavobacterium</taxon>
    </lineage>
</organism>
<evidence type="ECO:0000313" key="4">
    <source>
        <dbReference type="EMBL" id="TRW25973.1"/>
    </source>
</evidence>
<keyword evidence="1" id="KW-0175">Coiled coil</keyword>
<feature type="domain" description="2-Component system ADP-ribose glycohydrolase" evidence="2">
    <location>
        <begin position="144"/>
        <end position="311"/>
    </location>
</feature>
<reference evidence="4 5" key="1">
    <citation type="submission" date="2019-07" db="EMBL/GenBank/DDBJ databases">
        <title>Flavobacterium sp. nov., isolated from glacier ice.</title>
        <authorList>
            <person name="Liu Q."/>
            <person name="Xin Y.-H."/>
        </authorList>
    </citation>
    <scope>NUCLEOTIDE SEQUENCE [LARGE SCALE GENOMIC DNA]</scope>
    <source>
        <strain evidence="4 5">ZT4R6</strain>
    </source>
</reference>
<dbReference type="InterPro" id="IPR054775">
    <property type="entry name" value="2CompART"/>
</dbReference>